<protein>
    <recommendedName>
        <fullName evidence="2">DUF5824 domain-containing protein</fullName>
    </recommendedName>
</protein>
<feature type="transmembrane region" description="Helical" evidence="1">
    <location>
        <begin position="6"/>
        <end position="28"/>
    </location>
</feature>
<dbReference type="Pfam" id="PF19141">
    <property type="entry name" value="DUF5824"/>
    <property type="match status" value="1"/>
</dbReference>
<name>A0A6C0CFE9_9ZZZZ</name>
<proteinExistence type="predicted"/>
<keyword evidence="1" id="KW-0812">Transmembrane</keyword>
<reference evidence="3" key="1">
    <citation type="journal article" date="2020" name="Nature">
        <title>Giant virus diversity and host interactions through global metagenomics.</title>
        <authorList>
            <person name="Schulz F."/>
            <person name="Roux S."/>
            <person name="Paez-Espino D."/>
            <person name="Jungbluth S."/>
            <person name="Walsh D.A."/>
            <person name="Denef V.J."/>
            <person name="McMahon K.D."/>
            <person name="Konstantinidis K.T."/>
            <person name="Eloe-Fadrosh E.A."/>
            <person name="Kyrpides N.C."/>
            <person name="Woyke T."/>
        </authorList>
    </citation>
    <scope>NUCLEOTIDE SEQUENCE</scope>
    <source>
        <strain evidence="3">GVMAG-M-3300020565-3</strain>
    </source>
</reference>
<accession>A0A6C0CFE9</accession>
<evidence type="ECO:0000313" key="3">
    <source>
        <dbReference type="EMBL" id="QHT02334.1"/>
    </source>
</evidence>
<dbReference type="AlphaFoldDB" id="A0A6C0CFE9"/>
<feature type="domain" description="DUF5824" evidence="2">
    <location>
        <begin position="46"/>
        <end position="165"/>
    </location>
</feature>
<evidence type="ECO:0000256" key="1">
    <source>
        <dbReference type="SAM" id="Phobius"/>
    </source>
</evidence>
<organism evidence="3">
    <name type="scientific">viral metagenome</name>
    <dbReference type="NCBI Taxonomy" id="1070528"/>
    <lineage>
        <taxon>unclassified sequences</taxon>
        <taxon>metagenomes</taxon>
        <taxon>organismal metagenomes</taxon>
    </lineage>
</organism>
<keyword evidence="1" id="KW-1133">Transmembrane helix</keyword>
<dbReference type="EMBL" id="MN739392">
    <property type="protein sequence ID" value="QHT02334.1"/>
    <property type="molecule type" value="Genomic_DNA"/>
</dbReference>
<sequence>MYYLLYGLSIIFYIYLYLFIYIYIYNLIRRPMKPTQKANSEPIKFPMRYLPKMLNAKDNQKQLKMLIKSQKQYAKGIYYNREKVASFKPKKSNHIENARKIYKVANIAPTKELAVKTGCSLDTLNKIIRKGEGAYYSSGSRPNQTPQSWGLARLASSLTSGKAAAVDYKIISEGCDHKKKAFILANKAKEKYKSGHASSKKVATGIFR</sequence>
<evidence type="ECO:0000259" key="2">
    <source>
        <dbReference type="Pfam" id="PF19141"/>
    </source>
</evidence>
<dbReference type="InterPro" id="IPR043862">
    <property type="entry name" value="DUF5824"/>
</dbReference>
<keyword evidence="1" id="KW-0472">Membrane</keyword>